<dbReference type="Proteomes" id="UP001328107">
    <property type="component" value="Unassembled WGS sequence"/>
</dbReference>
<evidence type="ECO:0000313" key="2">
    <source>
        <dbReference type="Proteomes" id="UP001328107"/>
    </source>
</evidence>
<keyword evidence="2" id="KW-1185">Reference proteome</keyword>
<feature type="non-terminal residue" evidence="1">
    <location>
        <position position="87"/>
    </location>
</feature>
<name>A0AAN4ZCC8_9BILA</name>
<evidence type="ECO:0000313" key="1">
    <source>
        <dbReference type="EMBL" id="GMR35125.1"/>
    </source>
</evidence>
<proteinExistence type="predicted"/>
<comment type="caution">
    <text evidence="1">The sequence shown here is derived from an EMBL/GenBank/DDBJ whole genome shotgun (WGS) entry which is preliminary data.</text>
</comment>
<feature type="non-terminal residue" evidence="1">
    <location>
        <position position="1"/>
    </location>
</feature>
<accession>A0AAN4ZCC8</accession>
<dbReference type="AlphaFoldDB" id="A0AAN4ZCC8"/>
<gene>
    <name evidence="1" type="ORF">PMAYCL1PPCAC_05320</name>
</gene>
<sequence length="87" mass="9631">LSNLHSTIKYAAELRCVEGQWMHEDVDVPATTSAYCKTCADVPINETTYKGDGVKPVRSTDVLSYLCPAPYTRVSMTYRPAGVDRLC</sequence>
<protein>
    <submittedName>
        <fullName evidence="1">Uncharacterized protein</fullName>
    </submittedName>
</protein>
<reference evidence="2" key="1">
    <citation type="submission" date="2022-10" db="EMBL/GenBank/DDBJ databases">
        <title>Genome assembly of Pristionchus species.</title>
        <authorList>
            <person name="Yoshida K."/>
            <person name="Sommer R.J."/>
        </authorList>
    </citation>
    <scope>NUCLEOTIDE SEQUENCE [LARGE SCALE GENOMIC DNA]</scope>
    <source>
        <strain evidence="2">RS5460</strain>
    </source>
</reference>
<dbReference type="EMBL" id="BTRK01000002">
    <property type="protein sequence ID" value="GMR35125.1"/>
    <property type="molecule type" value="Genomic_DNA"/>
</dbReference>
<organism evidence="1 2">
    <name type="scientific">Pristionchus mayeri</name>
    <dbReference type="NCBI Taxonomy" id="1317129"/>
    <lineage>
        <taxon>Eukaryota</taxon>
        <taxon>Metazoa</taxon>
        <taxon>Ecdysozoa</taxon>
        <taxon>Nematoda</taxon>
        <taxon>Chromadorea</taxon>
        <taxon>Rhabditida</taxon>
        <taxon>Rhabditina</taxon>
        <taxon>Diplogasteromorpha</taxon>
        <taxon>Diplogasteroidea</taxon>
        <taxon>Neodiplogasteridae</taxon>
        <taxon>Pristionchus</taxon>
    </lineage>
</organism>